<gene>
    <name evidence="6" type="ORF">TK50_15005</name>
</gene>
<dbReference type="EMBL" id="JXSX01000001">
    <property type="protein sequence ID" value="KIR66403.1"/>
    <property type="molecule type" value="Genomic_DNA"/>
</dbReference>
<dbReference type="GeneID" id="301305409"/>
<dbReference type="SUPFAM" id="SSF49785">
    <property type="entry name" value="Galactose-binding domain-like"/>
    <property type="match status" value="1"/>
</dbReference>
<evidence type="ECO:0000313" key="6">
    <source>
        <dbReference type="EMBL" id="KIR66403.1"/>
    </source>
</evidence>
<keyword evidence="4" id="KW-0732">Signal</keyword>
<keyword evidence="2" id="KW-0119">Carbohydrate metabolism</keyword>
<keyword evidence="7" id="KW-1185">Reference proteome</keyword>
<evidence type="ECO:0000256" key="2">
    <source>
        <dbReference type="RuleBase" id="RU361173"/>
    </source>
</evidence>
<protein>
    <submittedName>
        <fullName evidence="6">Pectate lyase</fullName>
    </submittedName>
</protein>
<dbReference type="Pfam" id="PF00544">
    <property type="entry name" value="Pectate_lyase_4"/>
    <property type="match status" value="1"/>
</dbReference>
<dbReference type="Proteomes" id="UP000032254">
    <property type="component" value="Unassembled WGS sequence"/>
</dbReference>
<dbReference type="GO" id="GO:0030570">
    <property type="term" value="F:pectate lyase activity"/>
    <property type="evidence" value="ECO:0007669"/>
    <property type="project" value="InterPro"/>
</dbReference>
<dbReference type="Gene3D" id="2.60.120.260">
    <property type="entry name" value="Galactose-binding domain-like"/>
    <property type="match status" value="1"/>
</dbReference>
<dbReference type="InterPro" id="IPR002022">
    <property type="entry name" value="Pec_lyase"/>
</dbReference>
<dbReference type="InterPro" id="IPR012334">
    <property type="entry name" value="Pectin_lyas_fold"/>
</dbReference>
<keyword evidence="2" id="KW-0624">Polysaccharide degradation</keyword>
<dbReference type="InterPro" id="IPR011050">
    <property type="entry name" value="Pectin_lyase_fold/virulence"/>
</dbReference>
<feature type="compositionally biased region" description="Low complexity" evidence="3">
    <location>
        <begin position="396"/>
        <end position="416"/>
    </location>
</feature>
<comment type="caution">
    <text evidence="6">The sequence shown here is derived from an EMBL/GenBank/DDBJ whole genome shotgun (WGS) entry which is preliminary data.</text>
</comment>
<dbReference type="GO" id="GO:0005576">
    <property type="term" value="C:extracellular region"/>
    <property type="evidence" value="ECO:0007669"/>
    <property type="project" value="UniProtKB-SubCell"/>
</dbReference>
<dbReference type="InterPro" id="IPR045032">
    <property type="entry name" value="PEL"/>
</dbReference>
<dbReference type="AlphaFoldDB" id="A0A0D0W0R7"/>
<comment type="similarity">
    <text evidence="2">Belongs to the polysaccharide lyase 1 family.</text>
</comment>
<evidence type="ECO:0000256" key="1">
    <source>
        <dbReference type="ARBA" id="ARBA00023239"/>
    </source>
</evidence>
<comment type="subcellular location">
    <subcellularLocation>
        <location evidence="2">Secreted</location>
    </subcellularLocation>
</comment>
<evidence type="ECO:0000313" key="7">
    <source>
        <dbReference type="Proteomes" id="UP000032254"/>
    </source>
</evidence>
<feature type="region of interest" description="Disordered" evidence="3">
    <location>
        <begin position="359"/>
        <end position="416"/>
    </location>
</feature>
<dbReference type="PANTHER" id="PTHR31683">
    <property type="entry name" value="PECTATE LYASE 18-RELATED"/>
    <property type="match status" value="1"/>
</dbReference>
<proteinExistence type="inferred from homology"/>
<dbReference type="RefSeq" id="WP_043963298.1">
    <property type="nucleotide sequence ID" value="NZ_JBEZEP010000054.1"/>
</dbReference>
<dbReference type="PANTHER" id="PTHR31683:SF18">
    <property type="entry name" value="PECTATE LYASE 21-RELATED"/>
    <property type="match status" value="1"/>
</dbReference>
<dbReference type="SUPFAM" id="SSF51126">
    <property type="entry name" value="Pectin lyase-like"/>
    <property type="match status" value="1"/>
</dbReference>
<feature type="chain" id="PRO_5002223709" evidence="4">
    <location>
        <begin position="34"/>
        <end position="519"/>
    </location>
</feature>
<evidence type="ECO:0000259" key="5">
    <source>
        <dbReference type="SMART" id="SM00656"/>
    </source>
</evidence>
<feature type="signal peptide" evidence="4">
    <location>
        <begin position="1"/>
        <end position="33"/>
    </location>
</feature>
<organism evidence="6 7">
    <name type="scientific">Micromonospora haikouensis</name>
    <dbReference type="NCBI Taxonomy" id="686309"/>
    <lineage>
        <taxon>Bacteria</taxon>
        <taxon>Bacillati</taxon>
        <taxon>Actinomycetota</taxon>
        <taxon>Actinomycetes</taxon>
        <taxon>Micromonosporales</taxon>
        <taxon>Micromonosporaceae</taxon>
        <taxon>Micromonospora</taxon>
    </lineage>
</organism>
<feature type="domain" description="Pectate lyase" evidence="5">
    <location>
        <begin position="76"/>
        <end position="288"/>
    </location>
</feature>
<dbReference type="Gene3D" id="2.160.20.10">
    <property type="entry name" value="Single-stranded right-handed beta-helix, Pectin lyase-like"/>
    <property type="match status" value="1"/>
</dbReference>
<evidence type="ECO:0000256" key="3">
    <source>
        <dbReference type="SAM" id="MobiDB-lite"/>
    </source>
</evidence>
<dbReference type="PATRIC" id="fig|47853.6.peg.3168"/>
<accession>A0A0D0W0R7</accession>
<dbReference type="OrthoDB" id="8660908at2"/>
<dbReference type="InterPro" id="IPR008979">
    <property type="entry name" value="Galactose-bd-like_sf"/>
</dbReference>
<name>A0A0D0W0R7_9ACTN</name>
<sequence>MRRPVPLRLHAAVAATVIGAAICVALPTPQASAATGGVTGYATQNGGTTGGAGGQTVRATTGTAIHTALCTRASSSTPIIIQVEGTINHGNTAKVSGDSCNTNAGLIELKQISNVTIVGVGSGAVFDQLGIHIRDSSNIIIQNVTVRNVKKSGSPTSNGGDAIGMESTVRNVWVDHVTLEASGGEAEGFDGLFDMKDNVQYVTLSYSILRNSGRGGLVGSSESDLGNNYITFHHNLYENLDSRAPLLRGATAHMYNNSYVNLRESGINSRAGAKAKVENNYFKDSKDVLGTFYTNERGSWQVAGNIFDNVTWSSPGNENYPAGPNPTSTTTVSIPYSYRLDGASCVPNLVRQTAGANKGLQVSDGSCTPQTPAPTTPAPTNPTPGPTTPTPGPTNPGGTNLSLGAGADGSSKADGSSYGNVLDGNLSTFWSPSGSTGRISVKWDAAVRVGSVNIREASGATGVIRSWRLVNNDTGAVLASGSNGVGVASFSPTSLKKINLEITGANGTPRVAEFETYAG</sequence>
<evidence type="ECO:0000256" key="4">
    <source>
        <dbReference type="SAM" id="SignalP"/>
    </source>
</evidence>
<keyword evidence="1 2" id="KW-0456">Lyase</keyword>
<dbReference type="GO" id="GO:0000272">
    <property type="term" value="P:polysaccharide catabolic process"/>
    <property type="evidence" value="ECO:0007669"/>
    <property type="project" value="UniProtKB-KW"/>
</dbReference>
<dbReference type="SMART" id="SM00656">
    <property type="entry name" value="Amb_all"/>
    <property type="match status" value="1"/>
</dbReference>
<reference evidence="6 7" key="1">
    <citation type="submission" date="2015-01" db="EMBL/GenBank/DDBJ databases">
        <title>Sequencing and annotation of Micromonospora carbonacea strain JXNU-1 genome.</title>
        <authorList>
            <person name="Long Z."/>
            <person name="Huang Y."/>
            <person name="Jiang Y."/>
        </authorList>
    </citation>
    <scope>NUCLEOTIDE SEQUENCE [LARGE SCALE GENOMIC DNA]</scope>
    <source>
        <strain evidence="6 7">JXNU-1</strain>
    </source>
</reference>
<keyword evidence="2" id="KW-0964">Secreted</keyword>
<feature type="compositionally biased region" description="Pro residues" evidence="3">
    <location>
        <begin position="371"/>
        <end position="394"/>
    </location>
</feature>